<feature type="domain" description="HTH araC/xylS-type" evidence="1">
    <location>
        <begin position="1"/>
        <end position="52"/>
    </location>
</feature>
<feature type="non-terminal residue" evidence="2">
    <location>
        <position position="1"/>
    </location>
</feature>
<reference evidence="2" key="2">
    <citation type="submission" date="2021-09" db="EMBL/GenBank/DDBJ databases">
        <authorList>
            <person name="Gilroy R."/>
        </authorList>
    </citation>
    <scope>NUCLEOTIDE SEQUENCE</scope>
    <source>
        <strain evidence="2">ChiGjej5B5-22894</strain>
    </source>
</reference>
<dbReference type="AlphaFoldDB" id="A0A921SWI0"/>
<organism evidence="2 3">
    <name type="scientific">Brachybacterium massiliense</name>
    <dbReference type="NCBI Taxonomy" id="1755098"/>
    <lineage>
        <taxon>Bacteria</taxon>
        <taxon>Bacillati</taxon>
        <taxon>Actinomycetota</taxon>
        <taxon>Actinomycetes</taxon>
        <taxon>Micrococcales</taxon>
        <taxon>Dermabacteraceae</taxon>
        <taxon>Brachybacterium</taxon>
    </lineage>
</organism>
<comment type="caution">
    <text evidence="2">The sequence shown here is derived from an EMBL/GenBank/DDBJ whole genome shotgun (WGS) entry which is preliminary data.</text>
</comment>
<evidence type="ECO:0000313" key="3">
    <source>
        <dbReference type="Proteomes" id="UP000742460"/>
    </source>
</evidence>
<dbReference type="PROSITE" id="PS01124">
    <property type="entry name" value="HTH_ARAC_FAMILY_2"/>
    <property type="match status" value="1"/>
</dbReference>
<evidence type="ECO:0000259" key="1">
    <source>
        <dbReference type="PROSITE" id="PS01124"/>
    </source>
</evidence>
<protein>
    <submittedName>
        <fullName evidence="2">AraC family transcriptional regulator</fullName>
    </submittedName>
</protein>
<dbReference type="GO" id="GO:0003700">
    <property type="term" value="F:DNA-binding transcription factor activity"/>
    <property type="evidence" value="ECO:0007669"/>
    <property type="project" value="InterPro"/>
</dbReference>
<dbReference type="EMBL" id="DYUE01000069">
    <property type="protein sequence ID" value="HJG90594.1"/>
    <property type="molecule type" value="Genomic_DNA"/>
</dbReference>
<dbReference type="Proteomes" id="UP000742460">
    <property type="component" value="Unassembled WGS sequence"/>
</dbReference>
<gene>
    <name evidence="2" type="ORF">K8V81_02600</name>
</gene>
<dbReference type="GO" id="GO:0043565">
    <property type="term" value="F:sequence-specific DNA binding"/>
    <property type="evidence" value="ECO:0007669"/>
    <property type="project" value="InterPro"/>
</dbReference>
<proteinExistence type="predicted"/>
<name>A0A921SWI0_9MICO</name>
<reference evidence="2" key="1">
    <citation type="journal article" date="2021" name="PeerJ">
        <title>Extensive microbial diversity within the chicken gut microbiome revealed by metagenomics and culture.</title>
        <authorList>
            <person name="Gilroy R."/>
            <person name="Ravi A."/>
            <person name="Getino M."/>
            <person name="Pursley I."/>
            <person name="Horton D.L."/>
            <person name="Alikhan N.F."/>
            <person name="Baker D."/>
            <person name="Gharbi K."/>
            <person name="Hall N."/>
            <person name="Watson M."/>
            <person name="Adriaenssens E.M."/>
            <person name="Foster-Nyarko E."/>
            <person name="Jarju S."/>
            <person name="Secka A."/>
            <person name="Antonio M."/>
            <person name="Oren A."/>
            <person name="Chaudhuri R.R."/>
            <person name="La Ragione R."/>
            <person name="Hildebrand F."/>
            <person name="Pallen M.J."/>
        </authorList>
    </citation>
    <scope>NUCLEOTIDE SEQUENCE</scope>
    <source>
        <strain evidence="2">ChiGjej5B5-22894</strain>
    </source>
</reference>
<sequence length="71" mass="7700">RQIARAREAALRLGAGAPVLEVVHGLGFYDQPHLSRALARFIGLTATQLARGGQAHPMSMLYSPPEFSESR</sequence>
<dbReference type="InterPro" id="IPR018060">
    <property type="entry name" value="HTH_AraC"/>
</dbReference>
<dbReference type="Gene3D" id="1.10.10.60">
    <property type="entry name" value="Homeodomain-like"/>
    <property type="match status" value="1"/>
</dbReference>
<evidence type="ECO:0000313" key="2">
    <source>
        <dbReference type="EMBL" id="HJG90594.1"/>
    </source>
</evidence>
<accession>A0A921SWI0</accession>